<sequence length="253" mass="29315">MSLERVPPTQVTIDTGAREIDQQRLHKYLGCGHSVEKDNCLFPPRHIEANVLVNSKDSYTVRYRGKCNNCQENEILKETGEGIKEQIREIVNGQLNMQYMTSPTRVEVRRLDKDEQVPGAGKLGKRGMLLASYHYKEKRGQDEFDENRYALLYLPRKLDGTKWHNWDEDFMHMTFASQVATQKIRTDIHSRLKDYEFKWNEYNPKNLPSPLATKADDNSSRNSSEDDIFDEITEAEAREISLRFENASPVTGP</sequence>
<organism evidence="2 3">
    <name type="scientific">Talaromyces proteolyticus</name>
    <dbReference type="NCBI Taxonomy" id="1131652"/>
    <lineage>
        <taxon>Eukaryota</taxon>
        <taxon>Fungi</taxon>
        <taxon>Dikarya</taxon>
        <taxon>Ascomycota</taxon>
        <taxon>Pezizomycotina</taxon>
        <taxon>Eurotiomycetes</taxon>
        <taxon>Eurotiomycetidae</taxon>
        <taxon>Eurotiales</taxon>
        <taxon>Trichocomaceae</taxon>
        <taxon>Talaromyces</taxon>
        <taxon>Talaromyces sect. Bacilispori</taxon>
    </lineage>
</organism>
<dbReference type="EMBL" id="JAJTJA010000003">
    <property type="protein sequence ID" value="KAH8702173.1"/>
    <property type="molecule type" value="Genomic_DNA"/>
</dbReference>
<dbReference type="GeneID" id="70244043"/>
<dbReference type="Proteomes" id="UP001201262">
    <property type="component" value="Unassembled WGS sequence"/>
</dbReference>
<protein>
    <submittedName>
        <fullName evidence="2">Uncharacterized protein</fullName>
    </submittedName>
</protein>
<dbReference type="AlphaFoldDB" id="A0AAD4Q3U7"/>
<keyword evidence="3" id="KW-1185">Reference proteome</keyword>
<accession>A0AAD4Q3U7</accession>
<gene>
    <name evidence="2" type="ORF">BGW36DRAFT_356309</name>
</gene>
<evidence type="ECO:0000313" key="3">
    <source>
        <dbReference type="Proteomes" id="UP001201262"/>
    </source>
</evidence>
<comment type="caution">
    <text evidence="2">The sequence shown here is derived from an EMBL/GenBank/DDBJ whole genome shotgun (WGS) entry which is preliminary data.</text>
</comment>
<evidence type="ECO:0000256" key="1">
    <source>
        <dbReference type="SAM" id="MobiDB-lite"/>
    </source>
</evidence>
<proteinExistence type="predicted"/>
<evidence type="ECO:0000313" key="2">
    <source>
        <dbReference type="EMBL" id="KAH8702173.1"/>
    </source>
</evidence>
<name>A0AAD4Q3U7_9EURO</name>
<dbReference type="RefSeq" id="XP_046075549.1">
    <property type="nucleotide sequence ID" value="XM_046213756.1"/>
</dbReference>
<reference evidence="2" key="1">
    <citation type="submission" date="2021-12" db="EMBL/GenBank/DDBJ databases">
        <title>Convergent genome expansion in fungi linked to evolution of root-endophyte symbiosis.</title>
        <authorList>
            <consortium name="DOE Joint Genome Institute"/>
            <person name="Ke Y.-H."/>
            <person name="Bonito G."/>
            <person name="Liao H.-L."/>
            <person name="Looney B."/>
            <person name="Rojas-Flechas A."/>
            <person name="Nash J."/>
            <person name="Hameed K."/>
            <person name="Schadt C."/>
            <person name="Martin F."/>
            <person name="Crous P.W."/>
            <person name="Miettinen O."/>
            <person name="Magnuson J.K."/>
            <person name="Labbe J."/>
            <person name="Jacobson D."/>
            <person name="Doktycz M.J."/>
            <person name="Veneault-Fourrey C."/>
            <person name="Kuo A."/>
            <person name="Mondo S."/>
            <person name="Calhoun S."/>
            <person name="Riley R."/>
            <person name="Ohm R."/>
            <person name="LaButti K."/>
            <person name="Andreopoulos B."/>
            <person name="Pangilinan J."/>
            <person name="Nolan M."/>
            <person name="Tritt A."/>
            <person name="Clum A."/>
            <person name="Lipzen A."/>
            <person name="Daum C."/>
            <person name="Barry K."/>
            <person name="Grigoriev I.V."/>
            <person name="Vilgalys R."/>
        </authorList>
    </citation>
    <scope>NUCLEOTIDE SEQUENCE</scope>
    <source>
        <strain evidence="2">PMI_201</strain>
    </source>
</reference>
<feature type="region of interest" description="Disordered" evidence="1">
    <location>
        <begin position="206"/>
        <end position="229"/>
    </location>
</feature>